<sequence>MTSQTERDQFAAEFNRRFEEFVSWANEHWPEKNQPLRPEDFGASRREIALLLGARLHAGSPPDASALPSEGGEQYVNVNPAPWP</sequence>
<protein>
    <submittedName>
        <fullName evidence="2">Uncharacterized protein</fullName>
    </submittedName>
</protein>
<name>A0ABP7SPG1_9BURK</name>
<evidence type="ECO:0000313" key="3">
    <source>
        <dbReference type="Proteomes" id="UP001501353"/>
    </source>
</evidence>
<proteinExistence type="predicted"/>
<keyword evidence="3" id="KW-1185">Reference proteome</keyword>
<reference evidence="3" key="1">
    <citation type="journal article" date="2019" name="Int. J. Syst. Evol. Microbiol.">
        <title>The Global Catalogue of Microorganisms (GCM) 10K type strain sequencing project: providing services to taxonomists for standard genome sequencing and annotation.</title>
        <authorList>
            <consortium name="The Broad Institute Genomics Platform"/>
            <consortium name="The Broad Institute Genome Sequencing Center for Infectious Disease"/>
            <person name="Wu L."/>
            <person name="Ma J."/>
        </authorList>
    </citation>
    <scope>NUCLEOTIDE SEQUENCE [LARGE SCALE GENOMIC DNA]</scope>
    <source>
        <strain evidence="3">JCM 16673</strain>
    </source>
</reference>
<dbReference type="Proteomes" id="UP001501353">
    <property type="component" value="Unassembled WGS sequence"/>
</dbReference>
<organism evidence="2 3">
    <name type="scientific">Actimicrobium antarcticum</name>
    <dbReference type="NCBI Taxonomy" id="1051899"/>
    <lineage>
        <taxon>Bacteria</taxon>
        <taxon>Pseudomonadati</taxon>
        <taxon>Pseudomonadota</taxon>
        <taxon>Betaproteobacteria</taxon>
        <taxon>Burkholderiales</taxon>
        <taxon>Oxalobacteraceae</taxon>
        <taxon>Actimicrobium</taxon>
    </lineage>
</organism>
<evidence type="ECO:0000313" key="2">
    <source>
        <dbReference type="EMBL" id="GAA4014623.1"/>
    </source>
</evidence>
<dbReference type="RefSeq" id="WP_344761779.1">
    <property type="nucleotide sequence ID" value="NZ_BAAAZE010000005.1"/>
</dbReference>
<comment type="caution">
    <text evidence="2">The sequence shown here is derived from an EMBL/GenBank/DDBJ whole genome shotgun (WGS) entry which is preliminary data.</text>
</comment>
<gene>
    <name evidence="2" type="ORF">GCM10022212_06360</name>
</gene>
<dbReference type="EMBL" id="BAAAZE010000005">
    <property type="protein sequence ID" value="GAA4014623.1"/>
    <property type="molecule type" value="Genomic_DNA"/>
</dbReference>
<feature type="region of interest" description="Disordered" evidence="1">
    <location>
        <begin position="59"/>
        <end position="84"/>
    </location>
</feature>
<accession>A0ABP7SPG1</accession>
<evidence type="ECO:0000256" key="1">
    <source>
        <dbReference type="SAM" id="MobiDB-lite"/>
    </source>
</evidence>